<protein>
    <recommendedName>
        <fullName evidence="2">ornithine carbamoyltransferase</fullName>
        <ecNumber evidence="2">2.1.3.3</ecNumber>
    </recommendedName>
</protein>
<dbReference type="GO" id="GO:0042450">
    <property type="term" value="P:L-arginine biosynthetic process via ornithine"/>
    <property type="evidence" value="ECO:0007669"/>
    <property type="project" value="TreeGrafter"/>
</dbReference>
<gene>
    <name evidence="5" type="ORF">M407DRAFT_31271</name>
</gene>
<dbReference type="AlphaFoldDB" id="A0A0C3KC69"/>
<evidence type="ECO:0000256" key="3">
    <source>
        <dbReference type="ARBA" id="ARBA00022679"/>
    </source>
</evidence>
<dbReference type="STRING" id="1051891.A0A0C3KC69"/>
<dbReference type="GO" id="GO:0019240">
    <property type="term" value="P:citrulline biosynthetic process"/>
    <property type="evidence" value="ECO:0007669"/>
    <property type="project" value="TreeGrafter"/>
</dbReference>
<dbReference type="GO" id="GO:0004585">
    <property type="term" value="F:ornithine carbamoyltransferase activity"/>
    <property type="evidence" value="ECO:0007669"/>
    <property type="project" value="UniProtKB-EC"/>
</dbReference>
<dbReference type="GO" id="GO:0016597">
    <property type="term" value="F:amino acid binding"/>
    <property type="evidence" value="ECO:0007669"/>
    <property type="project" value="InterPro"/>
</dbReference>
<organism evidence="5 6">
    <name type="scientific">Tulasnella calospora MUT 4182</name>
    <dbReference type="NCBI Taxonomy" id="1051891"/>
    <lineage>
        <taxon>Eukaryota</taxon>
        <taxon>Fungi</taxon>
        <taxon>Dikarya</taxon>
        <taxon>Basidiomycota</taxon>
        <taxon>Agaricomycotina</taxon>
        <taxon>Agaricomycetes</taxon>
        <taxon>Cantharellales</taxon>
        <taxon>Tulasnellaceae</taxon>
        <taxon>Tulasnella</taxon>
    </lineage>
</organism>
<reference evidence="5 6" key="1">
    <citation type="submission" date="2014-04" db="EMBL/GenBank/DDBJ databases">
        <authorList>
            <consortium name="DOE Joint Genome Institute"/>
            <person name="Kuo A."/>
            <person name="Girlanda M."/>
            <person name="Perotto S."/>
            <person name="Kohler A."/>
            <person name="Nagy L.G."/>
            <person name="Floudas D."/>
            <person name="Copeland A."/>
            <person name="Barry K.W."/>
            <person name="Cichocki N."/>
            <person name="Veneault-Fourrey C."/>
            <person name="LaButti K."/>
            <person name="Lindquist E.A."/>
            <person name="Lipzen A."/>
            <person name="Lundell T."/>
            <person name="Morin E."/>
            <person name="Murat C."/>
            <person name="Sun H."/>
            <person name="Tunlid A."/>
            <person name="Henrissat B."/>
            <person name="Grigoriev I.V."/>
            <person name="Hibbett D.S."/>
            <person name="Martin F."/>
            <person name="Nordberg H.P."/>
            <person name="Cantor M.N."/>
            <person name="Hua S.X."/>
        </authorList>
    </citation>
    <scope>NUCLEOTIDE SEQUENCE [LARGE SCALE GENOMIC DNA]</scope>
    <source>
        <strain evidence="5 6">MUT 4182</strain>
    </source>
</reference>
<dbReference type="EMBL" id="KN823243">
    <property type="protein sequence ID" value="KIO19058.1"/>
    <property type="molecule type" value="Genomic_DNA"/>
</dbReference>
<dbReference type="EC" id="2.1.3.3" evidence="2"/>
<dbReference type="InterPro" id="IPR036901">
    <property type="entry name" value="Asp/Orn_carbamoylTrfase_sf"/>
</dbReference>
<dbReference type="HOGENOM" id="CLU_1457861_0_0_1"/>
<dbReference type="PANTHER" id="PTHR45753:SF3">
    <property type="entry name" value="ORNITHINE TRANSCARBAMYLASE, MITOCHONDRIAL"/>
    <property type="match status" value="1"/>
</dbReference>
<dbReference type="SUPFAM" id="SSF53671">
    <property type="entry name" value="Aspartate/ornithine carbamoyltransferase"/>
    <property type="match status" value="1"/>
</dbReference>
<dbReference type="GO" id="GO:0005739">
    <property type="term" value="C:mitochondrion"/>
    <property type="evidence" value="ECO:0007669"/>
    <property type="project" value="TreeGrafter"/>
</dbReference>
<dbReference type="InterPro" id="IPR006132">
    <property type="entry name" value="Asp/Orn_carbamoyltranf_P-bd"/>
</dbReference>
<proteinExistence type="inferred from homology"/>
<feature type="domain" description="Aspartate/ornithine carbamoyltransferase carbamoyl-P binding" evidence="4">
    <location>
        <begin position="20"/>
        <end position="104"/>
    </location>
</feature>
<dbReference type="InterPro" id="IPR002292">
    <property type="entry name" value="Orn/put_carbamltrans"/>
</dbReference>
<evidence type="ECO:0000259" key="4">
    <source>
        <dbReference type="Pfam" id="PF02729"/>
    </source>
</evidence>
<comment type="similarity">
    <text evidence="1">Belongs to the aspartate/ornithine carbamoyltransferase superfamily. OTCase family.</text>
</comment>
<keyword evidence="3" id="KW-0808">Transferase</keyword>
<keyword evidence="6" id="KW-1185">Reference proteome</keyword>
<name>A0A0C3KC69_9AGAM</name>
<dbReference type="PANTHER" id="PTHR45753">
    <property type="entry name" value="ORNITHINE CARBAMOYLTRANSFERASE, MITOCHONDRIAL"/>
    <property type="match status" value="1"/>
</dbReference>
<evidence type="ECO:0000313" key="6">
    <source>
        <dbReference type="Proteomes" id="UP000054248"/>
    </source>
</evidence>
<dbReference type="PRINTS" id="PR00102">
    <property type="entry name" value="OTCASE"/>
</dbReference>
<dbReference type="Pfam" id="PF02729">
    <property type="entry name" value="OTCace_N"/>
    <property type="match status" value="1"/>
</dbReference>
<evidence type="ECO:0000313" key="5">
    <source>
        <dbReference type="EMBL" id="KIO19058.1"/>
    </source>
</evidence>
<feature type="non-terminal residue" evidence="5">
    <location>
        <position position="186"/>
    </location>
</feature>
<dbReference type="OrthoDB" id="10252326at2759"/>
<evidence type="ECO:0000256" key="1">
    <source>
        <dbReference type="ARBA" id="ARBA00007805"/>
    </source>
</evidence>
<dbReference type="Proteomes" id="UP000054248">
    <property type="component" value="Unassembled WGS sequence"/>
</dbReference>
<dbReference type="Gene3D" id="3.40.50.1370">
    <property type="entry name" value="Aspartate/ornithine carbamoyltransferase"/>
    <property type="match status" value="2"/>
</dbReference>
<reference evidence="6" key="2">
    <citation type="submission" date="2015-01" db="EMBL/GenBank/DDBJ databases">
        <title>Evolutionary Origins and Diversification of the Mycorrhizal Mutualists.</title>
        <authorList>
            <consortium name="DOE Joint Genome Institute"/>
            <consortium name="Mycorrhizal Genomics Consortium"/>
            <person name="Kohler A."/>
            <person name="Kuo A."/>
            <person name="Nagy L.G."/>
            <person name="Floudas D."/>
            <person name="Copeland A."/>
            <person name="Barry K.W."/>
            <person name="Cichocki N."/>
            <person name="Veneault-Fourrey C."/>
            <person name="LaButti K."/>
            <person name="Lindquist E.A."/>
            <person name="Lipzen A."/>
            <person name="Lundell T."/>
            <person name="Morin E."/>
            <person name="Murat C."/>
            <person name="Riley R."/>
            <person name="Ohm R."/>
            <person name="Sun H."/>
            <person name="Tunlid A."/>
            <person name="Henrissat B."/>
            <person name="Grigoriev I.V."/>
            <person name="Hibbett D.S."/>
            <person name="Martin F."/>
        </authorList>
    </citation>
    <scope>NUCLEOTIDE SEQUENCE [LARGE SCALE GENOMIC DNA]</scope>
    <source>
        <strain evidence="6">MUT 4182</strain>
    </source>
</reference>
<accession>A0A0C3KC69</accession>
<evidence type="ECO:0000256" key="2">
    <source>
        <dbReference type="ARBA" id="ARBA00013007"/>
    </source>
</evidence>
<sequence length="186" mass="19952">MNCIYINIGRVTPAPLEAAESGKTRISAETAASLLGGRALFLGKEDIKLGANESTSDTAKATGSVCQGISARVGEHKEIEERTRHPPVPVLKALFSLWYPTQIINAHLFSGASSSSKATTSESLLALPPLIIAWLLSGTPPNPKYHASSAVWDNIKEVDYEKGIFWTDDPRAAVKGADAVVTDTWY</sequence>